<evidence type="ECO:0000256" key="1">
    <source>
        <dbReference type="ARBA" id="ARBA00004323"/>
    </source>
</evidence>
<name>A0ABC8JUQ3_ERUVS</name>
<evidence type="ECO:0000256" key="2">
    <source>
        <dbReference type="ARBA" id="ARBA00010271"/>
    </source>
</evidence>
<keyword evidence="6" id="KW-0333">Golgi apparatus</keyword>
<comment type="similarity">
    <text evidence="2">Belongs to the glycosyltransferase 47 family.</text>
</comment>
<proteinExistence type="inferred from homology"/>
<dbReference type="GO" id="GO:0016757">
    <property type="term" value="F:glycosyltransferase activity"/>
    <property type="evidence" value="ECO:0007669"/>
    <property type="project" value="UniProtKB-KW"/>
</dbReference>
<dbReference type="Pfam" id="PF03016">
    <property type="entry name" value="Exostosin_GT47"/>
    <property type="match status" value="1"/>
</dbReference>
<gene>
    <name evidence="8" type="ORF">ERUC_LOCUS15805</name>
</gene>
<evidence type="ECO:0000313" key="8">
    <source>
        <dbReference type="EMBL" id="CAH8342163.1"/>
    </source>
</evidence>
<organism evidence="8 9">
    <name type="scientific">Eruca vesicaria subsp. sativa</name>
    <name type="common">Garden rocket</name>
    <name type="synonym">Eruca sativa</name>
    <dbReference type="NCBI Taxonomy" id="29727"/>
    <lineage>
        <taxon>Eukaryota</taxon>
        <taxon>Viridiplantae</taxon>
        <taxon>Streptophyta</taxon>
        <taxon>Embryophyta</taxon>
        <taxon>Tracheophyta</taxon>
        <taxon>Spermatophyta</taxon>
        <taxon>Magnoliopsida</taxon>
        <taxon>eudicotyledons</taxon>
        <taxon>Gunneridae</taxon>
        <taxon>Pentapetalae</taxon>
        <taxon>rosids</taxon>
        <taxon>malvids</taxon>
        <taxon>Brassicales</taxon>
        <taxon>Brassicaceae</taxon>
        <taxon>Brassiceae</taxon>
        <taxon>Eruca</taxon>
    </lineage>
</organism>
<dbReference type="EMBL" id="CAKOAT010147710">
    <property type="protein sequence ID" value="CAH8342163.1"/>
    <property type="molecule type" value="Genomic_DNA"/>
</dbReference>
<evidence type="ECO:0000256" key="6">
    <source>
        <dbReference type="ARBA" id="ARBA00023034"/>
    </source>
</evidence>
<protein>
    <recommendedName>
        <fullName evidence="7">Exostosin GT47 domain-containing protein</fullName>
    </recommendedName>
</protein>
<comment type="subcellular location">
    <subcellularLocation>
        <location evidence="1">Golgi apparatus membrane</location>
        <topology evidence="1">Single-pass type II membrane protein</topology>
    </subcellularLocation>
</comment>
<keyword evidence="9" id="KW-1185">Reference proteome</keyword>
<dbReference type="PANTHER" id="PTHR11062">
    <property type="entry name" value="EXOSTOSIN HEPARAN SULFATE GLYCOSYLTRANSFERASE -RELATED"/>
    <property type="match status" value="1"/>
</dbReference>
<accession>A0ABC8JUQ3</accession>
<dbReference type="GO" id="GO:0000139">
    <property type="term" value="C:Golgi membrane"/>
    <property type="evidence" value="ECO:0007669"/>
    <property type="project" value="UniProtKB-SubCell"/>
</dbReference>
<keyword evidence="4" id="KW-0808">Transferase</keyword>
<evidence type="ECO:0000256" key="4">
    <source>
        <dbReference type="ARBA" id="ARBA00022679"/>
    </source>
</evidence>
<keyword evidence="3" id="KW-0328">Glycosyltransferase</keyword>
<dbReference type="Proteomes" id="UP001642260">
    <property type="component" value="Unassembled WGS sequence"/>
</dbReference>
<dbReference type="InterPro" id="IPR040911">
    <property type="entry name" value="Exostosin_GT47"/>
</dbReference>
<dbReference type="PANTHER" id="PTHR11062:SF229">
    <property type="entry name" value="GLUCURONOXYLAN GLUCURONOSYLTRANSFERASE IRX7-RELATED"/>
    <property type="match status" value="1"/>
</dbReference>
<evidence type="ECO:0000313" key="9">
    <source>
        <dbReference type="Proteomes" id="UP001642260"/>
    </source>
</evidence>
<evidence type="ECO:0000256" key="3">
    <source>
        <dbReference type="ARBA" id="ARBA00022676"/>
    </source>
</evidence>
<feature type="domain" description="Exostosin GT47" evidence="7">
    <location>
        <begin position="28"/>
        <end position="323"/>
    </location>
</feature>
<keyword evidence="5" id="KW-0735">Signal-anchor</keyword>
<evidence type="ECO:0000256" key="5">
    <source>
        <dbReference type="ARBA" id="ARBA00022968"/>
    </source>
</evidence>
<dbReference type="InterPro" id="IPR004263">
    <property type="entry name" value="Exostosin"/>
</dbReference>
<keyword evidence="5" id="KW-0812">Transmembrane</keyword>
<reference evidence="8 9" key="1">
    <citation type="submission" date="2022-03" db="EMBL/GenBank/DDBJ databases">
        <authorList>
            <person name="Macdonald S."/>
            <person name="Ahmed S."/>
            <person name="Newling K."/>
        </authorList>
    </citation>
    <scope>NUCLEOTIDE SEQUENCE [LARGE SCALE GENOMIC DNA]</scope>
</reference>
<comment type="caution">
    <text evidence="8">The sequence shown here is derived from an EMBL/GenBank/DDBJ whole genome shotgun (WGS) entry which is preliminary data.</text>
</comment>
<dbReference type="AlphaFoldDB" id="A0ABC8JUQ3"/>
<evidence type="ECO:0000259" key="7">
    <source>
        <dbReference type="Pfam" id="PF03016"/>
    </source>
</evidence>
<sequence>MVTHKQRRTEKGLCFKDYFKWIFYVFNNLKIYVYDLPSKFNTDWLANNRCSNHLFAAEVALHKALLSLEGNVRTEDPYEADFFFVPVYVFTVNGFPAIGHARSLIKEAIGLVSAQYPFWNRTSGSDHVFIATHDFGSCFHTMEDRAIADGVPMILRNSIVLQTFGVTFKHPCQEVENVVIPPYISPESVYKTQKNSPMTKERDIRVFFRGKMEIHPKNISGRFYSKRIRTEIWRSYSSDRRFYLQRQRFAGYQSEIARSVFCLCPLGWAPWSPRLVESVALGCVPVIIADGIRLPFPSAVRWPDISLTVAERDVGKLGEILEHVAATNLSVIQKNLEDPSVKRALMFNVPPREGDATWQVLEALSKKLHRSVRRRSNAFL</sequence>